<sequence>MVGSSYATVEDLIARLGLRPSWALAGKCLRRERPRQPPPPPPQDVRASAASRHSERLPVWALPSLSLWEGLTRGQAVKRASRRAKEPDAFGFRSRRNSRFPGKPPFAVCSACWAAMTGRSG</sequence>
<evidence type="ECO:0000313" key="2">
    <source>
        <dbReference type="EMBL" id="KAJ8374819.1"/>
    </source>
</evidence>
<evidence type="ECO:0000256" key="1">
    <source>
        <dbReference type="SAM" id="MobiDB-lite"/>
    </source>
</evidence>
<dbReference type="AlphaFoldDB" id="A0A9Q1J7V7"/>
<dbReference type="Proteomes" id="UP001152622">
    <property type="component" value="Chromosome 2"/>
</dbReference>
<name>A0A9Q1J7V7_SYNKA</name>
<comment type="caution">
    <text evidence="2">The sequence shown here is derived from an EMBL/GenBank/DDBJ whole genome shotgun (WGS) entry which is preliminary data.</text>
</comment>
<organism evidence="2 3">
    <name type="scientific">Synaphobranchus kaupii</name>
    <name type="common">Kaup's arrowtooth eel</name>
    <dbReference type="NCBI Taxonomy" id="118154"/>
    <lineage>
        <taxon>Eukaryota</taxon>
        <taxon>Metazoa</taxon>
        <taxon>Chordata</taxon>
        <taxon>Craniata</taxon>
        <taxon>Vertebrata</taxon>
        <taxon>Euteleostomi</taxon>
        <taxon>Actinopterygii</taxon>
        <taxon>Neopterygii</taxon>
        <taxon>Teleostei</taxon>
        <taxon>Anguilliformes</taxon>
        <taxon>Synaphobranchidae</taxon>
        <taxon>Synaphobranchus</taxon>
    </lineage>
</organism>
<proteinExistence type="predicted"/>
<feature type="region of interest" description="Disordered" evidence="1">
    <location>
        <begin position="30"/>
        <end position="54"/>
    </location>
</feature>
<reference evidence="2" key="1">
    <citation type="journal article" date="2023" name="Science">
        <title>Genome structures resolve the early diversification of teleost fishes.</title>
        <authorList>
            <person name="Parey E."/>
            <person name="Louis A."/>
            <person name="Montfort J."/>
            <person name="Bouchez O."/>
            <person name="Roques C."/>
            <person name="Iampietro C."/>
            <person name="Lluch J."/>
            <person name="Castinel A."/>
            <person name="Donnadieu C."/>
            <person name="Desvignes T."/>
            <person name="Floi Bucao C."/>
            <person name="Jouanno E."/>
            <person name="Wen M."/>
            <person name="Mejri S."/>
            <person name="Dirks R."/>
            <person name="Jansen H."/>
            <person name="Henkel C."/>
            <person name="Chen W.J."/>
            <person name="Zahm M."/>
            <person name="Cabau C."/>
            <person name="Klopp C."/>
            <person name="Thompson A.W."/>
            <person name="Robinson-Rechavi M."/>
            <person name="Braasch I."/>
            <person name="Lecointre G."/>
            <person name="Bobe J."/>
            <person name="Postlethwait J.H."/>
            <person name="Berthelot C."/>
            <person name="Roest Crollius H."/>
            <person name="Guiguen Y."/>
        </authorList>
    </citation>
    <scope>NUCLEOTIDE SEQUENCE</scope>
    <source>
        <strain evidence="2">WJC10195</strain>
    </source>
</reference>
<gene>
    <name evidence="2" type="ORF">SKAU_G00053990</name>
</gene>
<protein>
    <submittedName>
        <fullName evidence="2">Uncharacterized protein</fullName>
    </submittedName>
</protein>
<accession>A0A9Q1J7V7</accession>
<evidence type="ECO:0000313" key="3">
    <source>
        <dbReference type="Proteomes" id="UP001152622"/>
    </source>
</evidence>
<keyword evidence="3" id="KW-1185">Reference proteome</keyword>
<dbReference type="EMBL" id="JAINUF010000002">
    <property type="protein sequence ID" value="KAJ8374819.1"/>
    <property type="molecule type" value="Genomic_DNA"/>
</dbReference>